<dbReference type="GeneID" id="57609075"/>
<evidence type="ECO:0000313" key="2">
    <source>
        <dbReference type="Proteomes" id="UP000199467"/>
    </source>
</evidence>
<accession>A0A1G6PXS1</accession>
<proteinExistence type="predicted"/>
<evidence type="ECO:0000313" key="1">
    <source>
        <dbReference type="EMBL" id="SDC84464.1"/>
    </source>
</evidence>
<keyword evidence="2" id="KW-1185">Reference proteome</keyword>
<dbReference type="RefSeq" id="WP_017362291.1">
    <property type="nucleotide sequence ID" value="NZ_FMZQ01000007.1"/>
</dbReference>
<dbReference type="EMBL" id="FMZQ01000007">
    <property type="protein sequence ID" value="SDC84464.1"/>
    <property type="molecule type" value="Genomic_DNA"/>
</dbReference>
<gene>
    <name evidence="1" type="ORF">SAMN05216576_107128</name>
</gene>
<dbReference type="Proteomes" id="UP000199467">
    <property type="component" value="Unassembled WGS sequence"/>
</dbReference>
<protein>
    <submittedName>
        <fullName evidence="1">Uncharacterized protein</fullName>
    </submittedName>
</protein>
<dbReference type="AlphaFoldDB" id="A0A1G6PXS1"/>
<sequence>MIDNNRIAAQFVSEWDGGFQLATFCTVDLATGRVAPESASEEESAQVDCLDREFVGFNGQAFAVRCDDDSTEYFLADLDQFNAHVNGLEQSAHPRFKLVSSEMDQEFHIVDAAGLFVAIAVTHAPHSKAKWANKKLSVKELWESVATVEERERYAAILATPGFSANDIRTLLTHSSN</sequence>
<name>A0A1G6PXS1_9GAMM</name>
<reference evidence="2" key="1">
    <citation type="submission" date="2016-10" db="EMBL/GenBank/DDBJ databases">
        <authorList>
            <person name="Varghese N."/>
            <person name="Submissions S."/>
        </authorList>
    </citation>
    <scope>NUCLEOTIDE SEQUENCE [LARGE SCALE GENOMIC DNA]</scope>
    <source>
        <strain evidence="2">DSM 26382</strain>
    </source>
</reference>
<organism evidence="1 2">
    <name type="scientific">Ectopseudomonas chengduensis</name>
    <dbReference type="NCBI Taxonomy" id="489632"/>
    <lineage>
        <taxon>Bacteria</taxon>
        <taxon>Pseudomonadati</taxon>
        <taxon>Pseudomonadota</taxon>
        <taxon>Gammaproteobacteria</taxon>
        <taxon>Pseudomonadales</taxon>
        <taxon>Pseudomonadaceae</taxon>
        <taxon>Ectopseudomonas</taxon>
    </lineage>
</organism>